<dbReference type="GO" id="GO:0005634">
    <property type="term" value="C:nucleus"/>
    <property type="evidence" value="ECO:0007669"/>
    <property type="project" value="UniProtKB-SubCell"/>
</dbReference>
<dbReference type="InterPro" id="IPR032673">
    <property type="entry name" value="DNA_photolyase_2_CS"/>
</dbReference>
<evidence type="ECO:0000256" key="13">
    <source>
        <dbReference type="ARBA" id="ARBA00031671"/>
    </source>
</evidence>
<dbReference type="Gene3D" id="1.20.930.10">
    <property type="entry name" value="Conserved domain common to transcription factors TFIIS, elongin A, CRSP70"/>
    <property type="match status" value="1"/>
</dbReference>
<feature type="domain" description="Photolyase/cryptochrome alpha/beta" evidence="18">
    <location>
        <begin position="71"/>
        <end position="203"/>
    </location>
</feature>
<dbReference type="PROSITE" id="PS01083">
    <property type="entry name" value="DNA_PHOTOLYASES_2_1"/>
    <property type="match status" value="1"/>
</dbReference>
<keyword evidence="6" id="KW-0285">Flavoprotein</keyword>
<dbReference type="SUPFAM" id="SSF48173">
    <property type="entry name" value="Cryptochrome/photolyase FAD-binding domain"/>
    <property type="match status" value="1"/>
</dbReference>
<keyword evidence="12 16" id="KW-0539">Nucleus</keyword>
<keyword evidence="20" id="KW-1185">Reference proteome</keyword>
<dbReference type="PROSITE" id="PS51645">
    <property type="entry name" value="PHR_CRY_ALPHA_BETA"/>
    <property type="match status" value="1"/>
</dbReference>
<sequence>MHTAARHIRAVSILIGARRHHVRTAVRTFGTARTQIDWELVMSSTKTKKPAFDERRARKLTDSKTKTGANGPVVYWMNRDQRFADNWALLRAAEHAQRLNTSLCIVFALAESYCGFATARHRCFMLEGLKQVADTAAKNNVGFAYLTDGDPSATVPNFVKTHGVQHVVCDMNPMREGRAWRKALADAKMCPLEEVDAHNIVPVWTASNKVEVGARTLRAKIHRLLPELLTEFPSAEEATANLPSPTVGTDPINWDAAIARARERGSAVPELAWAKPGEVAAKAVLNDFLANRLRLYEKRNDPAAPKALSGLSPWLRYGHISAQRAALAIGEIRKKVPKEAADGFIEEMVVRRELADNFVFYTPENYDQLSGQKYDWARETLQLHAGDPRPHVYTREKLEAGKTHDELWNAAQLELVHGGKMHGFMRMYWAKKILEWTASPEEALATGIYLNDKYSLDGRDPNGYVGVMWSIVGVHDQGWKEREVFGKIRYMNYDGCKRKFSIPAYVSRVNNLVRAVKAKDASATCNPGGWKLNGSAAVGASTTPKVDRDALLRLATTASKSNQEPERCLDALKALQKLPVDKESLVASGVGKLVKPLTKSDGEIAEVAKSIVESWKRVIVVSR</sequence>
<evidence type="ECO:0000256" key="6">
    <source>
        <dbReference type="ARBA" id="ARBA00022630"/>
    </source>
</evidence>
<dbReference type="InterPro" id="IPR036134">
    <property type="entry name" value="Crypto/Photolyase_FAD-like_sf"/>
</dbReference>
<comment type="similarity">
    <text evidence="3">Belongs to the DNA photolyase class-2 family.</text>
</comment>
<dbReference type="Gene3D" id="1.25.40.80">
    <property type="match status" value="1"/>
</dbReference>
<dbReference type="PANTHER" id="PTHR10211">
    <property type="entry name" value="DEOXYRIBODIPYRIMIDINE PHOTOLYASE"/>
    <property type="match status" value="1"/>
</dbReference>
<organism evidence="19 20">
    <name type="scientific">Pycnococcus provasolii</name>
    <dbReference type="NCBI Taxonomy" id="41880"/>
    <lineage>
        <taxon>Eukaryota</taxon>
        <taxon>Viridiplantae</taxon>
        <taxon>Chlorophyta</taxon>
        <taxon>Pseudoscourfieldiophyceae</taxon>
        <taxon>Pseudoscourfieldiales</taxon>
        <taxon>Pycnococcaceae</taxon>
        <taxon>Pycnococcus</taxon>
    </lineage>
</organism>
<evidence type="ECO:0000259" key="18">
    <source>
        <dbReference type="PROSITE" id="PS51645"/>
    </source>
</evidence>
<dbReference type="CDD" id="cd00183">
    <property type="entry name" value="TFIIS_I"/>
    <property type="match status" value="1"/>
</dbReference>
<evidence type="ECO:0000256" key="2">
    <source>
        <dbReference type="ARBA" id="ARBA00004123"/>
    </source>
</evidence>
<dbReference type="AlphaFoldDB" id="A0A830HDJ7"/>
<dbReference type="PANTHER" id="PTHR10211:SF0">
    <property type="entry name" value="DEOXYRIBODIPYRIMIDINE PHOTO-LYASE"/>
    <property type="match status" value="1"/>
</dbReference>
<feature type="domain" description="TFIIS N-terminal" evidence="17">
    <location>
        <begin position="549"/>
        <end position="622"/>
    </location>
</feature>
<dbReference type="NCBIfam" id="TIGR00591">
    <property type="entry name" value="phr2"/>
    <property type="match status" value="1"/>
</dbReference>
<dbReference type="Gene3D" id="3.40.50.620">
    <property type="entry name" value="HUPs"/>
    <property type="match status" value="1"/>
</dbReference>
<dbReference type="Gene3D" id="1.10.579.10">
    <property type="entry name" value="DNA Cyclobutane Dipyrimidine Photolyase, subunit A, domain 3"/>
    <property type="match status" value="1"/>
</dbReference>
<dbReference type="OrthoDB" id="496749at2759"/>
<dbReference type="InterPro" id="IPR014729">
    <property type="entry name" value="Rossmann-like_a/b/a_fold"/>
</dbReference>
<evidence type="ECO:0000256" key="8">
    <source>
        <dbReference type="ARBA" id="ARBA00022827"/>
    </source>
</evidence>
<dbReference type="FunFam" id="1.10.579.10:FF:000002">
    <property type="entry name" value="Deoxyribodipyrimidine photolyase"/>
    <property type="match status" value="1"/>
</dbReference>
<keyword evidence="8" id="KW-0274">FAD</keyword>
<evidence type="ECO:0000256" key="1">
    <source>
        <dbReference type="ARBA" id="ARBA00001974"/>
    </source>
</evidence>
<dbReference type="InterPro" id="IPR003617">
    <property type="entry name" value="TFIIS/CRSP70_N_sub"/>
</dbReference>
<evidence type="ECO:0000256" key="4">
    <source>
        <dbReference type="ARBA" id="ARBA00013149"/>
    </source>
</evidence>
<dbReference type="Proteomes" id="UP000660262">
    <property type="component" value="Unassembled WGS sequence"/>
</dbReference>
<dbReference type="SUPFAM" id="SSF47676">
    <property type="entry name" value="Conserved domain common to transcription factors TFIIS, elongin A, CRSP70"/>
    <property type="match status" value="1"/>
</dbReference>
<dbReference type="InterPro" id="IPR008148">
    <property type="entry name" value="DNA_photolyase_2"/>
</dbReference>
<comment type="catalytic activity">
    <reaction evidence="14">
        <text>cyclobutadipyrimidine (in DNA) = 2 pyrimidine residues (in DNA).</text>
        <dbReference type="EC" id="4.1.99.3"/>
    </reaction>
</comment>
<dbReference type="InterPro" id="IPR052219">
    <property type="entry name" value="Photolyase_Class-2"/>
</dbReference>
<dbReference type="InterPro" id="IPR006050">
    <property type="entry name" value="DNA_photolyase_N"/>
</dbReference>
<dbReference type="InterPro" id="IPR036155">
    <property type="entry name" value="Crypto/Photolyase_N_sf"/>
</dbReference>
<evidence type="ECO:0000256" key="7">
    <source>
        <dbReference type="ARBA" id="ARBA00022763"/>
    </source>
</evidence>
<gene>
    <name evidence="19" type="ORF">PPROV_000240600</name>
</gene>
<evidence type="ECO:0000256" key="10">
    <source>
        <dbReference type="ARBA" id="ARBA00023204"/>
    </source>
</evidence>
<evidence type="ECO:0000256" key="11">
    <source>
        <dbReference type="ARBA" id="ARBA00023239"/>
    </source>
</evidence>
<dbReference type="FunFam" id="3.40.50.620:FF:000110">
    <property type="entry name" value="Deoxyribodipyrimidine photolyase"/>
    <property type="match status" value="1"/>
</dbReference>
<dbReference type="SUPFAM" id="SSF52425">
    <property type="entry name" value="Cryptochrome/photolyase, N-terminal domain"/>
    <property type="match status" value="1"/>
</dbReference>
<dbReference type="PROSITE" id="PS01084">
    <property type="entry name" value="DNA_PHOTOLYASES_2_2"/>
    <property type="match status" value="1"/>
</dbReference>
<dbReference type="GO" id="GO:0009650">
    <property type="term" value="P:UV protection"/>
    <property type="evidence" value="ECO:0007669"/>
    <property type="project" value="UniProtKB-ARBA"/>
</dbReference>
<evidence type="ECO:0000256" key="12">
    <source>
        <dbReference type="ARBA" id="ARBA00023242"/>
    </source>
</evidence>
<keyword evidence="9" id="KW-0238">DNA-binding</keyword>
<comment type="subcellular location">
    <subcellularLocation>
        <location evidence="2 16">Nucleus</location>
    </subcellularLocation>
</comment>
<evidence type="ECO:0000256" key="5">
    <source>
        <dbReference type="ARBA" id="ARBA00014046"/>
    </source>
</evidence>
<dbReference type="PROSITE" id="PS51319">
    <property type="entry name" value="TFIIS_N"/>
    <property type="match status" value="1"/>
</dbReference>
<comment type="caution">
    <text evidence="19">The sequence shown here is derived from an EMBL/GenBank/DDBJ whole genome shotgun (WGS) entry which is preliminary data.</text>
</comment>
<comment type="cofactor">
    <cofactor evidence="1">
        <name>FAD</name>
        <dbReference type="ChEBI" id="CHEBI:57692"/>
    </cofactor>
</comment>
<evidence type="ECO:0000256" key="14">
    <source>
        <dbReference type="ARBA" id="ARBA00033999"/>
    </source>
</evidence>
<dbReference type="FunFam" id="1.25.40.80:FF:000004">
    <property type="entry name" value="Deoxyribodipyrimidine photolyase"/>
    <property type="match status" value="1"/>
</dbReference>
<dbReference type="SMART" id="SM00509">
    <property type="entry name" value="TFS2N"/>
    <property type="match status" value="1"/>
</dbReference>
<evidence type="ECO:0000256" key="15">
    <source>
        <dbReference type="ARBA" id="ARBA00055119"/>
    </source>
</evidence>
<evidence type="ECO:0000256" key="16">
    <source>
        <dbReference type="PROSITE-ProRule" id="PRU00649"/>
    </source>
</evidence>
<proteinExistence type="inferred from homology"/>
<dbReference type="GO" id="GO:0003677">
    <property type="term" value="F:DNA binding"/>
    <property type="evidence" value="ECO:0007669"/>
    <property type="project" value="UniProtKB-KW"/>
</dbReference>
<protein>
    <recommendedName>
        <fullName evidence="5">Deoxyribodipyrimidine photo-lyase</fullName>
        <ecNumber evidence="4">4.1.99.3</ecNumber>
    </recommendedName>
    <alternativeName>
        <fullName evidence="13">DNA photolyase</fullName>
    </alternativeName>
</protein>
<comment type="function">
    <text evidence="15">Involved in repair of UV radiation-induced DNA damage. Catalyzes the light-dependent monomerization (300-600 nm) of cyclobutylpyrimidine dimers (CPDs), which are formed between adjacent bases on the same DNA strand upon exposure to ultraviolet radiation. Required for plant survival in the presence of UV-B light. Not involved in the repair of (6-4) photoproducts.</text>
</comment>
<dbReference type="Pfam" id="PF08711">
    <property type="entry name" value="Med26"/>
    <property type="match status" value="1"/>
</dbReference>
<reference evidence="19" key="1">
    <citation type="submission" date="2020-10" db="EMBL/GenBank/DDBJ databases">
        <title>Unveiling of a novel bifunctional photoreceptor, Dualchrome1, isolated from a cosmopolitan green alga.</title>
        <authorList>
            <person name="Suzuki S."/>
            <person name="Kawachi M."/>
        </authorList>
    </citation>
    <scope>NUCLEOTIDE SEQUENCE</scope>
    <source>
        <strain evidence="19">NIES 2893</strain>
    </source>
</reference>
<dbReference type="EMBL" id="BNJQ01000006">
    <property type="protein sequence ID" value="GHP03651.1"/>
    <property type="molecule type" value="Genomic_DNA"/>
</dbReference>
<evidence type="ECO:0000256" key="9">
    <source>
        <dbReference type="ARBA" id="ARBA00023125"/>
    </source>
</evidence>
<dbReference type="EC" id="4.1.99.3" evidence="4"/>
<keyword evidence="10" id="KW-0234">DNA repair</keyword>
<keyword evidence="11 19" id="KW-0456">Lyase</keyword>
<dbReference type="Pfam" id="PF00875">
    <property type="entry name" value="DNA_photolyase"/>
    <property type="match status" value="1"/>
</dbReference>
<name>A0A830HDJ7_9CHLO</name>
<dbReference type="GO" id="GO:0003904">
    <property type="term" value="F:deoxyribodipyrimidine photo-lyase activity"/>
    <property type="evidence" value="ECO:0007669"/>
    <property type="project" value="UniProtKB-EC"/>
</dbReference>
<evidence type="ECO:0000313" key="20">
    <source>
        <dbReference type="Proteomes" id="UP000660262"/>
    </source>
</evidence>
<keyword evidence="7" id="KW-0227">DNA damage</keyword>
<accession>A0A830HDJ7</accession>
<evidence type="ECO:0000259" key="17">
    <source>
        <dbReference type="PROSITE" id="PS51319"/>
    </source>
</evidence>
<evidence type="ECO:0000256" key="3">
    <source>
        <dbReference type="ARBA" id="ARBA00006409"/>
    </source>
</evidence>
<dbReference type="InterPro" id="IPR017923">
    <property type="entry name" value="TFIIS_N"/>
</dbReference>
<evidence type="ECO:0000313" key="19">
    <source>
        <dbReference type="EMBL" id="GHP03651.1"/>
    </source>
</evidence>
<dbReference type="InterPro" id="IPR035441">
    <property type="entry name" value="TFIIS/LEDGF_dom_sf"/>
</dbReference>
<dbReference type="GO" id="GO:0000719">
    <property type="term" value="P:photoreactive repair"/>
    <property type="evidence" value="ECO:0007669"/>
    <property type="project" value="TreeGrafter"/>
</dbReference>